<keyword evidence="2" id="KW-0812">Transmembrane</keyword>
<dbReference type="AlphaFoldDB" id="A0AAD5VQ68"/>
<comment type="caution">
    <text evidence="3">The sequence shown here is derived from an EMBL/GenBank/DDBJ whole genome shotgun (WGS) entry which is preliminary data.</text>
</comment>
<sequence length="332" mass="37695">MYIWVIWYCKPRGVLSPIRLEFRVKREPKEEVVLDHPPPNPSMEPNTSSSDTRSGVNSVTPESTTLPSNNLNSPNLHQNSNLQSSTTNRPTVMPPASVIEIVDDQDSSGESNALPVEQQISITPPTSEEPAHKPSMSWLAGQIHNYTDVREEIGPRRRLVLDAPFLIYLFFLCIVRSAWKTMENVDTKVHVRGRDLAIKYQVGRLRVPMFYADRMDNDKNAYLPLLLAQATVGGILMISWSAMFTTPHEKLLWRVAALWTVGEPFFLLPLTRIDSYHGLEWLELTVGMAACLSILGCAVCRVLLLYMSFHTLLRLPERFSQDTPWTQFVPHL</sequence>
<feature type="transmembrane region" description="Helical" evidence="2">
    <location>
        <begin position="159"/>
        <end position="179"/>
    </location>
</feature>
<evidence type="ECO:0000256" key="1">
    <source>
        <dbReference type="SAM" id="MobiDB-lite"/>
    </source>
</evidence>
<dbReference type="Proteomes" id="UP001213000">
    <property type="component" value="Unassembled WGS sequence"/>
</dbReference>
<feature type="transmembrane region" description="Helical" evidence="2">
    <location>
        <begin position="284"/>
        <end position="309"/>
    </location>
</feature>
<evidence type="ECO:0000313" key="4">
    <source>
        <dbReference type="Proteomes" id="UP001213000"/>
    </source>
</evidence>
<accession>A0AAD5VQ68</accession>
<proteinExistence type="predicted"/>
<feature type="compositionally biased region" description="Polar residues" evidence="1">
    <location>
        <begin position="43"/>
        <end position="62"/>
    </location>
</feature>
<keyword evidence="4" id="KW-1185">Reference proteome</keyword>
<reference evidence="3" key="1">
    <citation type="submission" date="2022-07" db="EMBL/GenBank/DDBJ databases">
        <title>Genome Sequence of Leucocoprinus birnbaumii.</title>
        <authorList>
            <person name="Buettner E."/>
        </authorList>
    </citation>
    <scope>NUCLEOTIDE SEQUENCE</scope>
    <source>
        <strain evidence="3">VT141</strain>
    </source>
</reference>
<feature type="transmembrane region" description="Helical" evidence="2">
    <location>
        <begin position="251"/>
        <end position="272"/>
    </location>
</feature>
<feature type="compositionally biased region" description="Low complexity" evidence="1">
    <location>
        <begin position="63"/>
        <end position="85"/>
    </location>
</feature>
<protein>
    <submittedName>
        <fullName evidence="3">Uncharacterized protein</fullName>
    </submittedName>
</protein>
<keyword evidence="2" id="KW-0472">Membrane</keyword>
<feature type="transmembrane region" description="Helical" evidence="2">
    <location>
        <begin position="221"/>
        <end position="244"/>
    </location>
</feature>
<feature type="region of interest" description="Disordered" evidence="1">
    <location>
        <begin position="29"/>
        <end position="92"/>
    </location>
</feature>
<keyword evidence="2" id="KW-1133">Transmembrane helix</keyword>
<name>A0AAD5VQ68_9AGAR</name>
<gene>
    <name evidence="3" type="ORF">NP233_g6909</name>
</gene>
<evidence type="ECO:0000256" key="2">
    <source>
        <dbReference type="SAM" id="Phobius"/>
    </source>
</evidence>
<dbReference type="PANTHER" id="PTHR35043">
    <property type="entry name" value="TRANSCRIPTION FACTOR DOMAIN-CONTAINING PROTEIN"/>
    <property type="match status" value="1"/>
</dbReference>
<dbReference type="EMBL" id="JANIEX010000475">
    <property type="protein sequence ID" value="KAJ3566587.1"/>
    <property type="molecule type" value="Genomic_DNA"/>
</dbReference>
<organism evidence="3 4">
    <name type="scientific">Leucocoprinus birnbaumii</name>
    <dbReference type="NCBI Taxonomy" id="56174"/>
    <lineage>
        <taxon>Eukaryota</taxon>
        <taxon>Fungi</taxon>
        <taxon>Dikarya</taxon>
        <taxon>Basidiomycota</taxon>
        <taxon>Agaricomycotina</taxon>
        <taxon>Agaricomycetes</taxon>
        <taxon>Agaricomycetidae</taxon>
        <taxon>Agaricales</taxon>
        <taxon>Agaricineae</taxon>
        <taxon>Agaricaceae</taxon>
        <taxon>Leucocoprinus</taxon>
    </lineage>
</organism>
<dbReference type="PANTHER" id="PTHR35043:SF7">
    <property type="entry name" value="TRANSCRIPTION FACTOR DOMAIN-CONTAINING PROTEIN"/>
    <property type="match status" value="1"/>
</dbReference>
<evidence type="ECO:0000313" key="3">
    <source>
        <dbReference type="EMBL" id="KAJ3566587.1"/>
    </source>
</evidence>